<accession>A0A9P1GV15</accession>
<keyword evidence="2" id="KW-1185">Reference proteome</keyword>
<protein>
    <submittedName>
        <fullName evidence="1">Uncharacterized protein</fullName>
    </submittedName>
</protein>
<dbReference type="Proteomes" id="UP000838763">
    <property type="component" value="Unassembled WGS sequence"/>
</dbReference>
<dbReference type="AlphaFoldDB" id="A0A9P1GV15"/>
<sequence>MAGPSRSYASPPFALFSRYLLKWYVRDGDEFAEEVAQGATASVERLNSSTETQLKQHASTLAATCPFSGMAKSMQGLQVGSGPE</sequence>
<reference evidence="1" key="1">
    <citation type="submission" date="2022-11" db="EMBL/GenBank/DDBJ databases">
        <authorList>
            <person name="Scott C."/>
            <person name="Bruce N."/>
        </authorList>
    </citation>
    <scope>NUCLEOTIDE SEQUENCE</scope>
</reference>
<organism evidence="1 2">
    <name type="scientific">Parascedosporium putredinis</name>
    <dbReference type="NCBI Taxonomy" id="1442378"/>
    <lineage>
        <taxon>Eukaryota</taxon>
        <taxon>Fungi</taxon>
        <taxon>Dikarya</taxon>
        <taxon>Ascomycota</taxon>
        <taxon>Pezizomycotina</taxon>
        <taxon>Sordariomycetes</taxon>
        <taxon>Hypocreomycetidae</taxon>
        <taxon>Microascales</taxon>
        <taxon>Microascaceae</taxon>
        <taxon>Parascedosporium</taxon>
    </lineage>
</organism>
<proteinExistence type="predicted"/>
<evidence type="ECO:0000313" key="2">
    <source>
        <dbReference type="Proteomes" id="UP000838763"/>
    </source>
</evidence>
<gene>
    <name evidence="1" type="ORF">PPNO1_LOCUS594</name>
</gene>
<evidence type="ECO:0000313" key="1">
    <source>
        <dbReference type="EMBL" id="CAI4210794.1"/>
    </source>
</evidence>
<dbReference type="EMBL" id="CALLCH030000001">
    <property type="protein sequence ID" value="CAI4210794.1"/>
    <property type="molecule type" value="Genomic_DNA"/>
</dbReference>
<comment type="caution">
    <text evidence="1">The sequence shown here is derived from an EMBL/GenBank/DDBJ whole genome shotgun (WGS) entry which is preliminary data.</text>
</comment>
<name>A0A9P1GV15_9PEZI</name>